<evidence type="ECO:0000256" key="1">
    <source>
        <dbReference type="SAM" id="MobiDB-lite"/>
    </source>
</evidence>
<protein>
    <submittedName>
        <fullName evidence="2">Uncharacterized protein</fullName>
    </submittedName>
</protein>
<feature type="region of interest" description="Disordered" evidence="1">
    <location>
        <begin position="1"/>
        <end position="70"/>
    </location>
</feature>
<gene>
    <name evidence="2" type="ORF">C2845_PM03G28500</name>
</gene>
<dbReference type="AlphaFoldDB" id="A0A3L6T757"/>
<evidence type="ECO:0000313" key="3">
    <source>
        <dbReference type="Proteomes" id="UP000275267"/>
    </source>
</evidence>
<feature type="compositionally biased region" description="Basic and acidic residues" evidence="1">
    <location>
        <begin position="21"/>
        <end position="32"/>
    </location>
</feature>
<reference evidence="3" key="1">
    <citation type="journal article" date="2019" name="Nat. Commun.">
        <title>The genome of broomcorn millet.</title>
        <authorList>
            <person name="Zou C."/>
            <person name="Miki D."/>
            <person name="Li D."/>
            <person name="Tang Q."/>
            <person name="Xiao L."/>
            <person name="Rajput S."/>
            <person name="Deng P."/>
            <person name="Jia W."/>
            <person name="Huang R."/>
            <person name="Zhang M."/>
            <person name="Sun Y."/>
            <person name="Hu J."/>
            <person name="Fu X."/>
            <person name="Schnable P.S."/>
            <person name="Li F."/>
            <person name="Zhang H."/>
            <person name="Feng B."/>
            <person name="Zhu X."/>
            <person name="Liu R."/>
            <person name="Schnable J.C."/>
            <person name="Zhu J.-K."/>
            <person name="Zhang H."/>
        </authorList>
    </citation>
    <scope>NUCLEOTIDE SEQUENCE [LARGE SCALE GENOMIC DNA]</scope>
</reference>
<sequence>MSRCFFLPPAPATRPSVGQEIDGHQEEEEHTRTMARPAAADGSYPRDGDPGAPASNPSCSSEIAGDPPYPARRMQTALAVSGFMFWRLAKPLEQELWGILHLSQDDEEFAVTGLPDDLNLKMSSC</sequence>
<dbReference type="EMBL" id="PQIB02000002">
    <property type="protein sequence ID" value="RLN34121.1"/>
    <property type="molecule type" value="Genomic_DNA"/>
</dbReference>
<evidence type="ECO:0000313" key="2">
    <source>
        <dbReference type="EMBL" id="RLN34121.1"/>
    </source>
</evidence>
<dbReference type="STRING" id="4540.A0A3L6T757"/>
<accession>A0A3L6T757</accession>
<dbReference type="Proteomes" id="UP000275267">
    <property type="component" value="Unassembled WGS sequence"/>
</dbReference>
<name>A0A3L6T757_PANMI</name>
<comment type="caution">
    <text evidence="2">The sequence shown here is derived from an EMBL/GenBank/DDBJ whole genome shotgun (WGS) entry which is preliminary data.</text>
</comment>
<keyword evidence="3" id="KW-1185">Reference proteome</keyword>
<proteinExistence type="predicted"/>
<organism evidence="2 3">
    <name type="scientific">Panicum miliaceum</name>
    <name type="common">Proso millet</name>
    <name type="synonym">Broomcorn millet</name>
    <dbReference type="NCBI Taxonomy" id="4540"/>
    <lineage>
        <taxon>Eukaryota</taxon>
        <taxon>Viridiplantae</taxon>
        <taxon>Streptophyta</taxon>
        <taxon>Embryophyta</taxon>
        <taxon>Tracheophyta</taxon>
        <taxon>Spermatophyta</taxon>
        <taxon>Magnoliopsida</taxon>
        <taxon>Liliopsida</taxon>
        <taxon>Poales</taxon>
        <taxon>Poaceae</taxon>
        <taxon>PACMAD clade</taxon>
        <taxon>Panicoideae</taxon>
        <taxon>Panicodae</taxon>
        <taxon>Paniceae</taxon>
        <taxon>Panicinae</taxon>
        <taxon>Panicum</taxon>
        <taxon>Panicum sect. Panicum</taxon>
    </lineage>
</organism>